<feature type="compositionally biased region" description="Basic and acidic residues" evidence="1">
    <location>
        <begin position="32"/>
        <end position="67"/>
    </location>
</feature>
<dbReference type="Proteomes" id="UP000594638">
    <property type="component" value="Unassembled WGS sequence"/>
</dbReference>
<comment type="caution">
    <text evidence="2">The sequence shown here is derived from an EMBL/GenBank/DDBJ whole genome shotgun (WGS) entry which is preliminary data.</text>
</comment>
<keyword evidence="3" id="KW-1185">Reference proteome</keyword>
<sequence>MSRCFPYPPPGYSLEKVGNEALVESIKLQMETERVAKEQRKKEKREEKKEKRKYKKDETKACTEKHRAAPKSGCFPKVREAETEHLEKSSVTEEHEQPIYLCLPSSPSDSTGNSNKRKRHSSPLVGSHNRGNIIRIRLLPPKKPKEHDTAGRIDFPAEHANEIANRFSQERNFSAKENSSIVGAFPIGTVKEHVCSTSGRDEAAAASAYGKARTASGHHTVMTNMQKVELEYRSLFENWDPPQLQAQHIGQDDEEWLFRGRNQDVRVERKLKPFSDPISCSSASVSGPRAQYLHEADVYALPFTVPF</sequence>
<reference evidence="2 3" key="1">
    <citation type="submission" date="2019-12" db="EMBL/GenBank/DDBJ databases">
        <authorList>
            <person name="Alioto T."/>
            <person name="Alioto T."/>
            <person name="Gomez Garrido J."/>
        </authorList>
    </citation>
    <scope>NUCLEOTIDE SEQUENCE [LARGE SCALE GENOMIC DNA]</scope>
</reference>
<dbReference type="EMBL" id="CACTIH010009430">
    <property type="protein sequence ID" value="CAA3031233.1"/>
    <property type="molecule type" value="Genomic_DNA"/>
</dbReference>
<accession>A0A8S0VGS2</accession>
<gene>
    <name evidence="2" type="ORF">OLEA9_A039826</name>
</gene>
<dbReference type="PANTHER" id="PTHR34660">
    <property type="entry name" value="MYB-LIKE PROTEIN X"/>
    <property type="match status" value="1"/>
</dbReference>
<dbReference type="PANTHER" id="PTHR34660:SF7">
    <property type="entry name" value="DNA LIGASE-LIKE PROTEIN"/>
    <property type="match status" value="1"/>
</dbReference>
<evidence type="ECO:0000256" key="1">
    <source>
        <dbReference type="SAM" id="MobiDB-lite"/>
    </source>
</evidence>
<feature type="compositionally biased region" description="Polar residues" evidence="1">
    <location>
        <begin position="105"/>
        <end position="114"/>
    </location>
</feature>
<evidence type="ECO:0000313" key="3">
    <source>
        <dbReference type="Proteomes" id="UP000594638"/>
    </source>
</evidence>
<name>A0A8S0VGS2_OLEEU</name>
<protein>
    <submittedName>
        <fullName evidence="2">Uncharacterized protein</fullName>
    </submittedName>
</protein>
<dbReference type="Gramene" id="OE9A039826T3">
    <property type="protein sequence ID" value="OE9A039826C3"/>
    <property type="gene ID" value="OE9A039826"/>
</dbReference>
<organism evidence="2 3">
    <name type="scientific">Olea europaea subsp. europaea</name>
    <dbReference type="NCBI Taxonomy" id="158383"/>
    <lineage>
        <taxon>Eukaryota</taxon>
        <taxon>Viridiplantae</taxon>
        <taxon>Streptophyta</taxon>
        <taxon>Embryophyta</taxon>
        <taxon>Tracheophyta</taxon>
        <taxon>Spermatophyta</taxon>
        <taxon>Magnoliopsida</taxon>
        <taxon>eudicotyledons</taxon>
        <taxon>Gunneridae</taxon>
        <taxon>Pentapetalae</taxon>
        <taxon>asterids</taxon>
        <taxon>lamiids</taxon>
        <taxon>Lamiales</taxon>
        <taxon>Oleaceae</taxon>
        <taxon>Oleeae</taxon>
        <taxon>Olea</taxon>
    </lineage>
</organism>
<dbReference type="AlphaFoldDB" id="A0A8S0VGS2"/>
<feature type="compositionally biased region" description="Basic and acidic residues" evidence="1">
    <location>
        <begin position="77"/>
        <end position="97"/>
    </location>
</feature>
<dbReference type="OrthoDB" id="778084at2759"/>
<evidence type="ECO:0000313" key="2">
    <source>
        <dbReference type="EMBL" id="CAA3031233.1"/>
    </source>
</evidence>
<feature type="region of interest" description="Disordered" evidence="1">
    <location>
        <begin position="32"/>
        <end position="130"/>
    </location>
</feature>
<proteinExistence type="predicted"/>